<dbReference type="Pfam" id="PF00105">
    <property type="entry name" value="zf-C4"/>
    <property type="match status" value="1"/>
</dbReference>
<accession>A0A914WVX3</accession>
<evidence type="ECO:0000256" key="16">
    <source>
        <dbReference type="ARBA" id="ARBA00023136"/>
    </source>
</evidence>
<keyword evidence="7 24" id="KW-0812">Transmembrane</keyword>
<keyword evidence="22 24" id="KW-0407">Ion channel</keyword>
<dbReference type="Gene3D" id="1.10.565.10">
    <property type="entry name" value="Retinoid X Receptor"/>
    <property type="match status" value="1"/>
</dbReference>
<evidence type="ECO:0000313" key="30">
    <source>
        <dbReference type="WBParaSite" id="PSAMB.scaffold503size49055.g6386.t1"/>
    </source>
</evidence>
<dbReference type="SMART" id="SM00399">
    <property type="entry name" value="ZnF_C4"/>
    <property type="match status" value="1"/>
</dbReference>
<dbReference type="PRINTS" id="PR00047">
    <property type="entry name" value="STROIDFINGER"/>
</dbReference>
<dbReference type="Pfam" id="PF00858">
    <property type="entry name" value="ASC"/>
    <property type="match status" value="1"/>
</dbReference>
<dbReference type="WBParaSite" id="PSAMB.scaffold503size49055.g6386.t1">
    <property type="protein sequence ID" value="PSAMB.scaffold503size49055.g6386.t1"/>
    <property type="gene ID" value="PSAMB.scaffold503size49055.g6386"/>
</dbReference>
<dbReference type="InterPro" id="IPR001873">
    <property type="entry name" value="ENaC"/>
</dbReference>
<protein>
    <submittedName>
        <fullName evidence="30">Uncharacterized protein</fullName>
    </submittedName>
</protein>
<evidence type="ECO:0000256" key="18">
    <source>
        <dbReference type="ARBA" id="ARBA00023170"/>
    </source>
</evidence>
<dbReference type="CDD" id="cd06960">
    <property type="entry name" value="NR_DBD_HNF4A"/>
    <property type="match status" value="1"/>
</dbReference>
<dbReference type="GO" id="GO:0005272">
    <property type="term" value="F:sodium channel activity"/>
    <property type="evidence" value="ECO:0007669"/>
    <property type="project" value="UniProtKB-KW"/>
</dbReference>
<organism evidence="29 30">
    <name type="scientific">Plectus sambesii</name>
    <dbReference type="NCBI Taxonomy" id="2011161"/>
    <lineage>
        <taxon>Eukaryota</taxon>
        <taxon>Metazoa</taxon>
        <taxon>Ecdysozoa</taxon>
        <taxon>Nematoda</taxon>
        <taxon>Chromadorea</taxon>
        <taxon>Plectida</taxon>
        <taxon>Plectina</taxon>
        <taxon>Plectoidea</taxon>
        <taxon>Plectidae</taxon>
        <taxon>Plectus</taxon>
    </lineage>
</organism>
<name>A0A914WVX3_9BILA</name>
<feature type="domain" description="NR LBD" evidence="28">
    <location>
        <begin position="693"/>
        <end position="928"/>
    </location>
</feature>
<evidence type="ECO:0000256" key="2">
    <source>
        <dbReference type="ARBA" id="ARBA00004141"/>
    </source>
</evidence>
<feature type="domain" description="Nuclear receptor" evidence="27">
    <location>
        <begin position="550"/>
        <end position="625"/>
    </location>
</feature>
<keyword evidence="14 24" id="KW-0406">Ion transport</keyword>
<evidence type="ECO:0000256" key="15">
    <source>
        <dbReference type="ARBA" id="ARBA00023125"/>
    </source>
</evidence>
<dbReference type="FunFam" id="3.30.50.10:FF:000030">
    <property type="entry name" value="Nuclear Hormone Receptor family"/>
    <property type="match status" value="1"/>
</dbReference>
<dbReference type="SMART" id="SM00430">
    <property type="entry name" value="HOLI"/>
    <property type="match status" value="1"/>
</dbReference>
<evidence type="ECO:0000256" key="6">
    <source>
        <dbReference type="ARBA" id="ARBA00022461"/>
    </source>
</evidence>
<feature type="transmembrane region" description="Helical" evidence="26">
    <location>
        <begin position="45"/>
        <end position="63"/>
    </location>
</feature>
<evidence type="ECO:0000256" key="26">
    <source>
        <dbReference type="SAM" id="Phobius"/>
    </source>
</evidence>
<dbReference type="PRINTS" id="PR01078">
    <property type="entry name" value="AMINACHANNEL"/>
</dbReference>
<dbReference type="InterPro" id="IPR001628">
    <property type="entry name" value="Znf_hrmn_rcpt"/>
</dbReference>
<dbReference type="PROSITE" id="PS01206">
    <property type="entry name" value="ASC"/>
    <property type="match status" value="1"/>
</dbReference>
<dbReference type="InterPro" id="IPR020903">
    <property type="entry name" value="ENaC_CS"/>
</dbReference>
<dbReference type="GO" id="GO:0000978">
    <property type="term" value="F:RNA polymerase II cis-regulatory region sequence-specific DNA binding"/>
    <property type="evidence" value="ECO:0007669"/>
    <property type="project" value="InterPro"/>
</dbReference>
<evidence type="ECO:0000313" key="29">
    <source>
        <dbReference type="Proteomes" id="UP000887566"/>
    </source>
</evidence>
<evidence type="ECO:0000256" key="23">
    <source>
        <dbReference type="ARBA" id="ARBA00037512"/>
    </source>
</evidence>
<dbReference type="AlphaFoldDB" id="A0A914WVX3"/>
<dbReference type="GO" id="GO:0005634">
    <property type="term" value="C:nucleus"/>
    <property type="evidence" value="ECO:0007669"/>
    <property type="project" value="UniProtKB-SubCell"/>
</dbReference>
<comment type="subcellular location">
    <subcellularLocation>
        <location evidence="2">Membrane</location>
        <topology evidence="2">Multi-pass membrane protein</topology>
    </subcellularLocation>
    <subcellularLocation>
        <location evidence="1">Nucleus</location>
    </subcellularLocation>
</comment>
<evidence type="ECO:0000259" key="28">
    <source>
        <dbReference type="PROSITE" id="PS51843"/>
    </source>
</evidence>
<dbReference type="InterPro" id="IPR052496">
    <property type="entry name" value="Orphan_Nuclear_Rcpt"/>
</dbReference>
<dbReference type="InterPro" id="IPR013088">
    <property type="entry name" value="Znf_NHR/GATA"/>
</dbReference>
<keyword evidence="15" id="KW-0238">DNA-binding</keyword>
<dbReference type="PANTHER" id="PTHR47519">
    <property type="entry name" value="NUCLEAR HORMONE RECEPTOR FAMILY MEMBER NHR-31-RELATED"/>
    <property type="match status" value="1"/>
</dbReference>
<keyword evidence="13" id="KW-0915">Sodium</keyword>
<evidence type="ECO:0000256" key="11">
    <source>
        <dbReference type="ARBA" id="ARBA00022989"/>
    </source>
</evidence>
<keyword evidence="21" id="KW-0539">Nucleus</keyword>
<keyword evidence="6 24" id="KW-0894">Sodium channel</keyword>
<evidence type="ECO:0000256" key="4">
    <source>
        <dbReference type="ARBA" id="ARBA00007193"/>
    </source>
</evidence>
<dbReference type="Gene3D" id="1.10.287.820">
    <property type="entry name" value="Acid-sensing ion channel domain"/>
    <property type="match status" value="1"/>
</dbReference>
<keyword evidence="8" id="KW-0479">Metal-binding</keyword>
<dbReference type="SUPFAM" id="SSF48508">
    <property type="entry name" value="Nuclear receptor ligand-binding domain"/>
    <property type="match status" value="1"/>
</dbReference>
<dbReference type="InterPro" id="IPR000536">
    <property type="entry name" value="Nucl_hrmn_rcpt_lig-bd"/>
</dbReference>
<keyword evidence="18" id="KW-0675">Receptor</keyword>
<keyword evidence="10" id="KW-0862">Zinc</keyword>
<keyword evidence="5 24" id="KW-0813">Transport</keyword>
<dbReference type="Pfam" id="PF00104">
    <property type="entry name" value="Hormone_recep"/>
    <property type="match status" value="1"/>
</dbReference>
<evidence type="ECO:0000256" key="14">
    <source>
        <dbReference type="ARBA" id="ARBA00023065"/>
    </source>
</evidence>
<reference evidence="30" key="1">
    <citation type="submission" date="2022-11" db="UniProtKB">
        <authorList>
            <consortium name="WormBaseParasite"/>
        </authorList>
    </citation>
    <scope>IDENTIFICATION</scope>
</reference>
<comment type="similarity">
    <text evidence="4 24">Belongs to the amiloride-sensitive sodium channel (TC 1.A.6) family.</text>
</comment>
<evidence type="ECO:0000256" key="17">
    <source>
        <dbReference type="ARBA" id="ARBA00023163"/>
    </source>
</evidence>
<comment type="similarity">
    <text evidence="3">Belongs to the nuclear hormone receptor family.</text>
</comment>
<evidence type="ECO:0000256" key="1">
    <source>
        <dbReference type="ARBA" id="ARBA00004123"/>
    </source>
</evidence>
<evidence type="ECO:0000256" key="19">
    <source>
        <dbReference type="ARBA" id="ARBA00023180"/>
    </source>
</evidence>
<evidence type="ECO:0000256" key="21">
    <source>
        <dbReference type="ARBA" id="ARBA00023242"/>
    </source>
</evidence>
<evidence type="ECO:0000256" key="5">
    <source>
        <dbReference type="ARBA" id="ARBA00022448"/>
    </source>
</evidence>
<evidence type="ECO:0000256" key="20">
    <source>
        <dbReference type="ARBA" id="ARBA00023201"/>
    </source>
</evidence>
<dbReference type="GO" id="GO:0003700">
    <property type="term" value="F:DNA-binding transcription factor activity"/>
    <property type="evidence" value="ECO:0007669"/>
    <property type="project" value="InterPro"/>
</dbReference>
<proteinExistence type="inferred from homology"/>
<keyword evidence="16 26" id="KW-0472">Membrane</keyword>
<keyword evidence="20 24" id="KW-0739">Sodium transport</keyword>
<keyword evidence="17" id="KW-0804">Transcription</keyword>
<evidence type="ECO:0000259" key="27">
    <source>
        <dbReference type="PROSITE" id="PS51030"/>
    </source>
</evidence>
<evidence type="ECO:0000256" key="13">
    <source>
        <dbReference type="ARBA" id="ARBA00023053"/>
    </source>
</evidence>
<dbReference type="InterPro" id="IPR049636">
    <property type="entry name" value="HNF4-like_DBD"/>
</dbReference>
<evidence type="ECO:0000256" key="7">
    <source>
        <dbReference type="ARBA" id="ARBA00022692"/>
    </source>
</evidence>
<dbReference type="GO" id="GO:0016020">
    <property type="term" value="C:membrane"/>
    <property type="evidence" value="ECO:0007669"/>
    <property type="project" value="UniProtKB-SubCell"/>
</dbReference>
<keyword evidence="11 26" id="KW-1133">Transmembrane helix</keyword>
<dbReference type="SUPFAM" id="SSF57716">
    <property type="entry name" value="Glucocorticoid receptor-like (DNA-binding domain)"/>
    <property type="match status" value="1"/>
</dbReference>
<dbReference type="PROSITE" id="PS51843">
    <property type="entry name" value="NR_LBD"/>
    <property type="match status" value="1"/>
</dbReference>
<keyword evidence="29" id="KW-1185">Reference proteome</keyword>
<evidence type="ECO:0000256" key="10">
    <source>
        <dbReference type="ARBA" id="ARBA00022833"/>
    </source>
</evidence>
<dbReference type="Proteomes" id="UP000887566">
    <property type="component" value="Unplaced"/>
</dbReference>
<dbReference type="PANTHER" id="PTHR47519:SF5">
    <property type="entry name" value="NUCLEAR HORMONE RECEPTOR E75"/>
    <property type="match status" value="1"/>
</dbReference>
<evidence type="ECO:0000256" key="22">
    <source>
        <dbReference type="ARBA" id="ARBA00023303"/>
    </source>
</evidence>
<keyword evidence="12" id="KW-0805">Transcription regulation</keyword>
<keyword evidence="19" id="KW-0325">Glycoprotein</keyword>
<dbReference type="PROSITE" id="PS51030">
    <property type="entry name" value="NUCLEAR_REC_DBD_2"/>
    <property type="match status" value="1"/>
</dbReference>
<dbReference type="InterPro" id="IPR035500">
    <property type="entry name" value="NHR-like_dom_sf"/>
</dbReference>
<sequence>MPQDPPRKKSVFYEQTTKRFGHFAEETTLHGFPEIHSSRNSRVRTFWVIVLALSTIAVAYEIYKVIGDYLERPIITLYDWKSVNAFEFPQVEICSENMINFTKVKELKLHSQVAALAKMIMPDSIALPAFEKSLGRSFGDIFHYPVFFKVVTQSTKTAARAELKKVLKEIKPAASSGPAFDVIFAIIQAELMSLFSNETIGNDTDYFALHFESVKKLLNDDGGLNLEKFFDLAGFELEKVLIFCEFLGLSLNCSEIATPVFDQRYGRCFLIDVKRSQTIGGVGLMMIINANSAFGIPELPNFLEGIQVRINKQINPASLDILRIPTRTATSIGLKPTYYNLEVSESFGRCFSDIDRLAITYPYSDTVCRLDCFVNRTMVSCNCTLAVPKAYIKAGFEHRTCTTHAEAQCLNSFLQENVAVASNIDECVSKCRPSCEFWDYSPTLSYNNFPSKALYRRLLETKEFGFGFSDFDVKEAILGIAGKSSLEDFIILDIAYTELSYMDVSQQIAATFDGFISQIGGIFGLFLGASLISKLFQFELPLRRHGMEKKGVCVVCGDSPAKRHYGVMACYGCKGFFRRTIRDKQNYVCRFKKRCNVNKTQRNACRSCRFQRCLDAGMRPDAIQPDRDLTGKQKNPRKRKETPPPVSPSPTSTLEFRVEGAEGKALLNFLLQINSEASSSGPTEAFDTSCGLDANPASEIIKRAPVCIVRTQMLYEPLVMASPEQMEANHIRSTVAAVDWIDKVASMPEITPQDKTALLMALHGELTIFNMSARTALQTDDPDKLCLCCQAYVPRHPPRNLMDTNLLANNLVERMLDELIIPMRRMKFAEEELVCLMAIIALDPVVRGLSSAAKQAILALRNKTQLALLDHIKETRSPEDVQTTFGNMLLILPNVSTLATVMTENVQFAKMFGLRQISPFLTQVFRHGLGGGADTNGLKLTTPSSHLRMDIASTSCSCNSHVCVMHGSLLPIHTHLK</sequence>
<evidence type="ECO:0000256" key="24">
    <source>
        <dbReference type="RuleBase" id="RU000679"/>
    </source>
</evidence>
<dbReference type="PROSITE" id="PS00031">
    <property type="entry name" value="NUCLEAR_REC_DBD_1"/>
    <property type="match status" value="1"/>
</dbReference>
<dbReference type="GO" id="GO:0008270">
    <property type="term" value="F:zinc ion binding"/>
    <property type="evidence" value="ECO:0007669"/>
    <property type="project" value="UniProtKB-KW"/>
</dbReference>
<dbReference type="Gene3D" id="3.30.50.10">
    <property type="entry name" value="Erythroid Transcription Factor GATA-1, subunit A"/>
    <property type="match status" value="1"/>
</dbReference>
<evidence type="ECO:0000256" key="12">
    <source>
        <dbReference type="ARBA" id="ARBA00023015"/>
    </source>
</evidence>
<evidence type="ECO:0000256" key="3">
    <source>
        <dbReference type="ARBA" id="ARBA00005993"/>
    </source>
</evidence>
<keyword evidence="9" id="KW-0863">Zinc-finger</keyword>
<comment type="function">
    <text evidence="23">Orphan nuclear receptor.</text>
</comment>
<evidence type="ECO:0000256" key="8">
    <source>
        <dbReference type="ARBA" id="ARBA00022723"/>
    </source>
</evidence>
<dbReference type="Gene3D" id="1.10.287.770">
    <property type="entry name" value="YojJ-like"/>
    <property type="match status" value="1"/>
</dbReference>
<feature type="region of interest" description="Disordered" evidence="25">
    <location>
        <begin position="621"/>
        <end position="653"/>
    </location>
</feature>
<evidence type="ECO:0000256" key="9">
    <source>
        <dbReference type="ARBA" id="ARBA00022771"/>
    </source>
</evidence>
<evidence type="ECO:0000256" key="25">
    <source>
        <dbReference type="SAM" id="MobiDB-lite"/>
    </source>
</evidence>